<comment type="cofactor">
    <cofactor evidence="5">
        <name>[2Fe-2S] cluster</name>
        <dbReference type="ChEBI" id="CHEBI:190135"/>
    </cofactor>
</comment>
<dbReference type="KEGG" id="kbs:EPA93_11065"/>
<comment type="similarity">
    <text evidence="6">Belongs to the bacterial ring-hydroxylating dioxygenase ferredoxin component family.</text>
</comment>
<dbReference type="EMBL" id="CP035758">
    <property type="protein sequence ID" value="QBD76518.1"/>
    <property type="molecule type" value="Genomic_DNA"/>
</dbReference>
<evidence type="ECO:0000256" key="2">
    <source>
        <dbReference type="ARBA" id="ARBA00022723"/>
    </source>
</evidence>
<dbReference type="PANTHER" id="PTHR21496">
    <property type="entry name" value="FERREDOXIN-RELATED"/>
    <property type="match status" value="1"/>
</dbReference>
<evidence type="ECO:0000256" key="1">
    <source>
        <dbReference type="ARBA" id="ARBA00022714"/>
    </source>
</evidence>
<dbReference type="PANTHER" id="PTHR21496:SF0">
    <property type="entry name" value="RIESKE DOMAIN-CONTAINING PROTEIN"/>
    <property type="match status" value="1"/>
</dbReference>
<dbReference type="Proteomes" id="UP000290365">
    <property type="component" value="Chromosome"/>
</dbReference>
<accession>A0A4P6JML8</accession>
<dbReference type="AlphaFoldDB" id="A0A4P6JML8"/>
<dbReference type="GO" id="GO:0016705">
    <property type="term" value="F:oxidoreductase activity, acting on paired donors, with incorporation or reduction of molecular oxygen"/>
    <property type="evidence" value="ECO:0007669"/>
    <property type="project" value="UniProtKB-ARBA"/>
</dbReference>
<name>A0A4P6JML8_KTERU</name>
<keyword evidence="3" id="KW-0408">Iron</keyword>
<evidence type="ECO:0000256" key="4">
    <source>
        <dbReference type="ARBA" id="ARBA00023014"/>
    </source>
</evidence>
<keyword evidence="1" id="KW-0001">2Fe-2S</keyword>
<evidence type="ECO:0000313" key="8">
    <source>
        <dbReference type="EMBL" id="QBD76518.1"/>
    </source>
</evidence>
<proteinExistence type="inferred from homology"/>
<keyword evidence="4" id="KW-0411">Iron-sulfur</keyword>
<dbReference type="GO" id="GO:0051537">
    <property type="term" value="F:2 iron, 2 sulfur cluster binding"/>
    <property type="evidence" value="ECO:0007669"/>
    <property type="project" value="UniProtKB-KW"/>
</dbReference>
<dbReference type="GO" id="GO:0004497">
    <property type="term" value="F:monooxygenase activity"/>
    <property type="evidence" value="ECO:0007669"/>
    <property type="project" value="UniProtKB-ARBA"/>
</dbReference>
<dbReference type="OrthoDB" id="147178at2"/>
<organism evidence="8 9">
    <name type="scientific">Ktedonosporobacter rubrisoli</name>
    <dbReference type="NCBI Taxonomy" id="2509675"/>
    <lineage>
        <taxon>Bacteria</taxon>
        <taxon>Bacillati</taxon>
        <taxon>Chloroflexota</taxon>
        <taxon>Ktedonobacteria</taxon>
        <taxon>Ktedonobacterales</taxon>
        <taxon>Ktedonosporobacteraceae</taxon>
        <taxon>Ktedonosporobacter</taxon>
    </lineage>
</organism>
<dbReference type="Pfam" id="PF00355">
    <property type="entry name" value="Rieske"/>
    <property type="match status" value="1"/>
</dbReference>
<feature type="domain" description="Rieske" evidence="7">
    <location>
        <begin position="213"/>
        <end position="308"/>
    </location>
</feature>
<evidence type="ECO:0000259" key="7">
    <source>
        <dbReference type="PROSITE" id="PS51296"/>
    </source>
</evidence>
<keyword evidence="2" id="KW-0479">Metal-binding</keyword>
<evidence type="ECO:0000256" key="5">
    <source>
        <dbReference type="ARBA" id="ARBA00034078"/>
    </source>
</evidence>
<dbReference type="InterPro" id="IPR019251">
    <property type="entry name" value="DUF2231_TM"/>
</dbReference>
<dbReference type="RefSeq" id="WP_129887379.1">
    <property type="nucleotide sequence ID" value="NZ_CP035758.1"/>
</dbReference>
<dbReference type="GO" id="GO:0046872">
    <property type="term" value="F:metal ion binding"/>
    <property type="evidence" value="ECO:0007669"/>
    <property type="project" value="UniProtKB-KW"/>
</dbReference>
<evidence type="ECO:0000313" key="9">
    <source>
        <dbReference type="Proteomes" id="UP000290365"/>
    </source>
</evidence>
<evidence type="ECO:0000256" key="3">
    <source>
        <dbReference type="ARBA" id="ARBA00023004"/>
    </source>
</evidence>
<dbReference type="InterPro" id="IPR017941">
    <property type="entry name" value="Rieske_2Fe-2S"/>
</dbReference>
<dbReference type="SUPFAM" id="SSF50022">
    <property type="entry name" value="ISP domain"/>
    <property type="match status" value="1"/>
</dbReference>
<sequence length="314" mass="33846">MTTNVMPTPNASWVDTPPISPPLRRANGRLLTRMSWLDKLSNPLQKWLHKVYGQPGQPSYKIKDWLNGVWLGHTLHPVLVDIPLGAWMVSTMFDLCWLGNNDRVYERGADMALWLGLAGATGAAASGLTQWADTDGPERRTGMLHGLLNGGITVLNLTSALLRLGGQRRTAITLSTTAYAVALYSAYLGGELAYSSGVGANHVAWEGGSDDFVAVMDEKDLAPGKLTRVDAAGIPAVLYKDGSSIYALAATCSHMGGPLDEGRCEKGVVYCPWHNSGFNLQDGSVANSPAVYAQPTFAVRTRNGKIELRRLEHA</sequence>
<keyword evidence="9" id="KW-1185">Reference proteome</keyword>
<reference evidence="8 9" key="1">
    <citation type="submission" date="2019-01" db="EMBL/GenBank/DDBJ databases">
        <title>Ktedonosporobacter rubrisoli SCAWS-G2.</title>
        <authorList>
            <person name="Huang Y."/>
            <person name="Yan B."/>
        </authorList>
    </citation>
    <scope>NUCLEOTIDE SEQUENCE [LARGE SCALE GENOMIC DNA]</scope>
    <source>
        <strain evidence="8 9">SCAWS-G2</strain>
    </source>
</reference>
<dbReference type="PROSITE" id="PS51296">
    <property type="entry name" value="RIESKE"/>
    <property type="match status" value="1"/>
</dbReference>
<gene>
    <name evidence="8" type="ORF">EPA93_11065</name>
</gene>
<dbReference type="Gene3D" id="2.102.10.10">
    <property type="entry name" value="Rieske [2Fe-2S] iron-sulphur domain"/>
    <property type="match status" value="1"/>
</dbReference>
<dbReference type="InterPro" id="IPR036922">
    <property type="entry name" value="Rieske_2Fe-2S_sf"/>
</dbReference>
<protein>
    <submittedName>
        <fullName evidence="8">Rieske (2Fe-2S) protein</fullName>
    </submittedName>
</protein>
<dbReference type="Pfam" id="PF09990">
    <property type="entry name" value="DUF2231"/>
    <property type="match status" value="1"/>
</dbReference>
<evidence type="ECO:0000256" key="6">
    <source>
        <dbReference type="ARBA" id="ARBA00038001"/>
    </source>
</evidence>